<keyword evidence="2" id="KW-1185">Reference proteome</keyword>
<evidence type="ECO:0008006" key="3">
    <source>
        <dbReference type="Google" id="ProtNLM"/>
    </source>
</evidence>
<name>A0A8S1J3U4_9CHLO</name>
<sequence length="215" mass="22573">MLPVLPSNCNDAALLQKDKCSQTVFQCVQLSHSWLNWMSYNVLTPNIGLHGAADGATPSTPEEIAGYLQCCKDAGELASLAAAIAACSELANKCPAPPPMDNSIVPFSTGSSFVPTPAEELLKMALAEACVVSVQESCKSIARGLTQDSVFTTIYNTSCADTLNFGPAVPVIGCENLTVASTLFETAVADICETEVDLEDVMASLQEGMEEDGGR</sequence>
<comment type="caution">
    <text evidence="1">The sequence shown here is derived from an EMBL/GenBank/DDBJ whole genome shotgun (WGS) entry which is preliminary data.</text>
</comment>
<dbReference type="Proteomes" id="UP000708148">
    <property type="component" value="Unassembled WGS sequence"/>
</dbReference>
<proteinExistence type="predicted"/>
<dbReference type="AlphaFoldDB" id="A0A8S1J3U4"/>
<protein>
    <recommendedName>
        <fullName evidence="3">SPARK domain-containing protein</fullName>
    </recommendedName>
</protein>
<reference evidence="1" key="1">
    <citation type="submission" date="2020-12" db="EMBL/GenBank/DDBJ databases">
        <authorList>
            <person name="Iha C."/>
        </authorList>
    </citation>
    <scope>NUCLEOTIDE SEQUENCE</scope>
</reference>
<accession>A0A8S1J3U4</accession>
<evidence type="ECO:0000313" key="2">
    <source>
        <dbReference type="Proteomes" id="UP000708148"/>
    </source>
</evidence>
<dbReference type="EMBL" id="CAJHUC010001635">
    <property type="protein sequence ID" value="CAD7701796.1"/>
    <property type="molecule type" value="Genomic_DNA"/>
</dbReference>
<gene>
    <name evidence="1" type="ORF">OSTQU699_LOCUS7153</name>
</gene>
<organism evidence="1 2">
    <name type="scientific">Ostreobium quekettii</name>
    <dbReference type="NCBI Taxonomy" id="121088"/>
    <lineage>
        <taxon>Eukaryota</taxon>
        <taxon>Viridiplantae</taxon>
        <taxon>Chlorophyta</taxon>
        <taxon>core chlorophytes</taxon>
        <taxon>Ulvophyceae</taxon>
        <taxon>TCBD clade</taxon>
        <taxon>Bryopsidales</taxon>
        <taxon>Ostreobineae</taxon>
        <taxon>Ostreobiaceae</taxon>
        <taxon>Ostreobium</taxon>
    </lineage>
</organism>
<evidence type="ECO:0000313" key="1">
    <source>
        <dbReference type="EMBL" id="CAD7701796.1"/>
    </source>
</evidence>